<dbReference type="AlphaFoldDB" id="A0A1B8YGC5"/>
<dbReference type="Pfam" id="PF05069">
    <property type="entry name" value="Phage_tail_S"/>
    <property type="match status" value="2"/>
</dbReference>
<accession>A0A1B8YGC5</accession>
<dbReference type="Proteomes" id="UP000092665">
    <property type="component" value="Unassembled WGS sequence"/>
</dbReference>
<reference evidence="2" key="1">
    <citation type="submission" date="2015-11" db="EMBL/GenBank/DDBJ databases">
        <authorList>
            <person name="Tobias N.J."/>
            <person name="Mishra B."/>
            <person name="Gupta D.K."/>
            <person name="Thines M."/>
            <person name="Stinear T.P."/>
            <person name="Bode H.B."/>
        </authorList>
    </citation>
    <scope>NUCLEOTIDE SEQUENCE [LARGE SCALE GENOMIC DNA]</scope>
    <source>
        <strain evidence="2">PB45.5</strain>
    </source>
</reference>
<dbReference type="NCBIfam" id="TIGR01635">
    <property type="entry name" value="tail_comp_S"/>
    <property type="match status" value="1"/>
</dbReference>
<keyword evidence="2" id="KW-1185">Reference proteome</keyword>
<organism evidence="1 2">
    <name type="scientific">Photorhabdus namnaonensis</name>
    <dbReference type="NCBI Taxonomy" id="1851568"/>
    <lineage>
        <taxon>Bacteria</taxon>
        <taxon>Pseudomonadati</taxon>
        <taxon>Pseudomonadota</taxon>
        <taxon>Gammaproteobacteria</taxon>
        <taxon>Enterobacterales</taxon>
        <taxon>Morganellaceae</taxon>
        <taxon>Photorhabdus</taxon>
    </lineage>
</organism>
<dbReference type="EMBL" id="LOIC01000072">
    <property type="protein sequence ID" value="OCA54209.1"/>
    <property type="molecule type" value="Genomic_DNA"/>
</dbReference>
<evidence type="ECO:0000313" key="1">
    <source>
        <dbReference type="EMBL" id="OCA54209.1"/>
    </source>
</evidence>
<comment type="caution">
    <text evidence="1">The sequence shown here is derived from an EMBL/GenBank/DDBJ whole genome shotgun (WGS) entry which is preliminary data.</text>
</comment>
<dbReference type="PATRIC" id="fig|29488.15.peg.2924"/>
<dbReference type="RefSeq" id="WP_065390726.1">
    <property type="nucleotide sequence ID" value="NZ_CAWMQN010000072.1"/>
</dbReference>
<gene>
    <name evidence="1" type="ORF">Phpb_02653</name>
</gene>
<dbReference type="InterPro" id="IPR006522">
    <property type="entry name" value="Phage_virion_morphogenesis"/>
</dbReference>
<protein>
    <submittedName>
        <fullName evidence="1">Phage virion morphogenesis family protein</fullName>
    </submittedName>
</protein>
<name>A0A1B8YGC5_9GAMM</name>
<proteinExistence type="predicted"/>
<evidence type="ECO:0000313" key="2">
    <source>
        <dbReference type="Proteomes" id="UP000092665"/>
    </source>
</evidence>
<sequence>MTENNSLFVTLDNELRKLISTTKPAYRRRLANKLAKAIRADQQKRIRSQKNVDGTAYEPRRRRVLRSQKGIKFLYQGDVRTLKNWRATRGRRGRMITGFDEERNAVRSFYRSGIERYLEINHSEVKKTSNRRDPMFRRLRTARFLKSSASSAAAVVGFQGRAAAIARQHQYGLEGSINALAEVRYPQRQLLGITQHERLQLIELIYHDLVGQL</sequence>